<reference evidence="2 3" key="1">
    <citation type="submission" date="2023-10" db="EMBL/GenBank/DDBJ databases">
        <title>Culture-based analysis of two novel bacteria associated with mangrove crab gills.</title>
        <authorList>
            <person name="Yang X."/>
            <person name="Garuglieri E."/>
            <person name="Van Goethem M.W."/>
            <person name="Fusi M."/>
            <person name="Marasco R."/>
            <person name="Daffonchio D.G."/>
        </authorList>
    </citation>
    <scope>NUCLEOTIDE SEQUENCE</scope>
    <source>
        <strain evidence="2">UG2-1</strain>
        <strain evidence="1">UG2-2</strain>
        <strain evidence="3">UG2_2</strain>
    </source>
</reference>
<keyword evidence="3" id="KW-1185">Reference proteome</keyword>
<sequence>MEKSICINCEYNLDCSFTSDKKIIWSCNEYLLAGENQVVNNKTVLKHSNTKKLELI</sequence>
<gene>
    <name evidence="2" type="ORF">R3L15_04890</name>
    <name evidence="1" type="ORF">R3L16_02510</name>
</gene>
<dbReference type="EMBL" id="CP136924">
    <property type="protein sequence ID" value="WXA03365.1"/>
    <property type="molecule type" value="Genomic_DNA"/>
</dbReference>
<dbReference type="KEGG" id="mcaa:R3L15_04890"/>
<accession>A0AAU6PA59</accession>
<proteinExistence type="predicted"/>
<dbReference type="Proteomes" id="UP001368318">
    <property type="component" value="Chromosome"/>
</dbReference>
<protein>
    <submittedName>
        <fullName evidence="2">Uncharacterized protein</fullName>
    </submittedName>
</protein>
<dbReference type="EMBL" id="CP136925">
    <property type="protein sequence ID" value="WXA14213.1"/>
    <property type="molecule type" value="Genomic_DNA"/>
</dbReference>
<name>A0AAU6PA59_9FLAO</name>
<evidence type="ECO:0000313" key="2">
    <source>
        <dbReference type="EMBL" id="WXA14213.1"/>
    </source>
</evidence>
<organism evidence="2">
    <name type="scientific">Mangrovimonas cancribranchiae</name>
    <dbReference type="NCBI Taxonomy" id="3080055"/>
    <lineage>
        <taxon>Bacteria</taxon>
        <taxon>Pseudomonadati</taxon>
        <taxon>Bacteroidota</taxon>
        <taxon>Flavobacteriia</taxon>
        <taxon>Flavobacteriales</taxon>
        <taxon>Flavobacteriaceae</taxon>
        <taxon>Mangrovimonas</taxon>
    </lineage>
</organism>
<dbReference type="RefSeq" id="WP_338733579.1">
    <property type="nucleotide sequence ID" value="NZ_CP136924.1"/>
</dbReference>
<dbReference type="AlphaFoldDB" id="A0AAU6PA59"/>
<evidence type="ECO:0000313" key="1">
    <source>
        <dbReference type="EMBL" id="WXA03365.1"/>
    </source>
</evidence>
<evidence type="ECO:0000313" key="3">
    <source>
        <dbReference type="Proteomes" id="UP001368318"/>
    </source>
</evidence>